<dbReference type="RefSeq" id="WP_132768663.1">
    <property type="nucleotide sequence ID" value="NZ_SMAB01000008.1"/>
</dbReference>
<evidence type="ECO:0000313" key="3">
    <source>
        <dbReference type="Proteomes" id="UP000295788"/>
    </source>
</evidence>
<reference evidence="2 3" key="1">
    <citation type="submission" date="2019-03" db="EMBL/GenBank/DDBJ databases">
        <title>Genomic Encyclopedia of Type Strains, Phase IV (KMG-IV): sequencing the most valuable type-strain genomes for metagenomic binning, comparative biology and taxonomic classification.</title>
        <authorList>
            <person name="Goeker M."/>
        </authorList>
    </citation>
    <scope>NUCLEOTIDE SEQUENCE [LARGE SCALE GENOMIC DNA]</scope>
    <source>
        <strain evidence="2 3">DSM 23802</strain>
    </source>
</reference>
<dbReference type="OrthoDB" id="9844887at2"/>
<feature type="signal peptide" evidence="1">
    <location>
        <begin position="1"/>
        <end position="28"/>
    </location>
</feature>
<accession>A0A4R3KGV8</accession>
<dbReference type="EMBL" id="SMAB01000008">
    <property type="protein sequence ID" value="TCS82578.1"/>
    <property type="molecule type" value="Genomic_DNA"/>
</dbReference>
<keyword evidence="3" id="KW-1185">Reference proteome</keyword>
<keyword evidence="1" id="KW-0732">Signal</keyword>
<evidence type="ECO:0000313" key="2">
    <source>
        <dbReference type="EMBL" id="TCS82578.1"/>
    </source>
</evidence>
<dbReference type="Proteomes" id="UP000295788">
    <property type="component" value="Unassembled WGS sequence"/>
</dbReference>
<feature type="chain" id="PRO_5039488678" evidence="1">
    <location>
        <begin position="29"/>
        <end position="167"/>
    </location>
</feature>
<evidence type="ECO:0000256" key="1">
    <source>
        <dbReference type="SAM" id="SignalP"/>
    </source>
</evidence>
<organism evidence="2 3">
    <name type="scientific">Tepidibacillus fermentans</name>
    <dbReference type="NCBI Taxonomy" id="1281767"/>
    <lineage>
        <taxon>Bacteria</taxon>
        <taxon>Bacillati</taxon>
        <taxon>Bacillota</taxon>
        <taxon>Bacilli</taxon>
        <taxon>Bacillales</taxon>
        <taxon>Bacillaceae</taxon>
        <taxon>Tepidibacillus</taxon>
    </lineage>
</organism>
<proteinExistence type="predicted"/>
<sequence length="167" mass="18880">MKRKQMISIFMVALLIVMAISFSGCNQANQNQAGQQDMEKVKSDVKSAVLVAENKLTLIFEPNDNDVLVAKPRYKTLDDVKKFLTGYYTEQMAQKLVDSYVKMEKVGDTEVPVLQLSEDYVKLESQQADVKVENNKATVSFTDNGKTVTYGLIKQNDQWIVNSKEVK</sequence>
<dbReference type="PROSITE" id="PS51257">
    <property type="entry name" value="PROKAR_LIPOPROTEIN"/>
    <property type="match status" value="1"/>
</dbReference>
<dbReference type="AlphaFoldDB" id="A0A4R3KGV8"/>
<comment type="caution">
    <text evidence="2">The sequence shown here is derived from an EMBL/GenBank/DDBJ whole genome shotgun (WGS) entry which is preliminary data.</text>
</comment>
<name>A0A4R3KGV8_9BACI</name>
<gene>
    <name evidence="2" type="ORF">EDD72_10868</name>
</gene>
<protein>
    <submittedName>
        <fullName evidence="2">Uncharacterized protein</fullName>
    </submittedName>
</protein>